<dbReference type="OrthoDB" id="9760188at2"/>
<keyword evidence="6 7" id="KW-0520">NAD</keyword>
<organism evidence="11 12">
    <name type="scientific">Bowdeniella nasicola</name>
    <dbReference type="NCBI Taxonomy" id="208480"/>
    <lineage>
        <taxon>Bacteria</taxon>
        <taxon>Bacillati</taxon>
        <taxon>Actinomycetota</taxon>
        <taxon>Actinomycetes</taxon>
        <taxon>Actinomycetales</taxon>
        <taxon>Actinomycetaceae</taxon>
        <taxon>Bowdeniella</taxon>
    </lineage>
</organism>
<keyword evidence="12" id="KW-1185">Reference proteome</keyword>
<dbReference type="PANTHER" id="PTHR23090:SF9">
    <property type="entry name" value="GLUTAMINE-DEPENDENT NAD(+) SYNTHETASE"/>
    <property type="match status" value="1"/>
</dbReference>
<dbReference type="Gene3D" id="3.40.50.620">
    <property type="entry name" value="HUPs"/>
    <property type="match status" value="1"/>
</dbReference>
<dbReference type="EMBL" id="FNQV01000002">
    <property type="protein sequence ID" value="SDZ83693.1"/>
    <property type="molecule type" value="Genomic_DNA"/>
</dbReference>
<comment type="similarity">
    <text evidence="8">Belongs to the NAD synthetase family.</text>
</comment>
<dbReference type="Proteomes" id="UP000199288">
    <property type="component" value="Unassembled WGS sequence"/>
</dbReference>
<comment type="similarity">
    <text evidence="2 7">In the C-terminal section; belongs to the NAD synthetase family.</text>
</comment>
<dbReference type="GO" id="GO:0009435">
    <property type="term" value="P:NAD+ biosynthetic process"/>
    <property type="evidence" value="ECO:0007669"/>
    <property type="project" value="UniProtKB-UniRule"/>
</dbReference>
<comment type="catalytic activity">
    <reaction evidence="7">
        <text>deamido-NAD(+) + L-glutamine + ATP + H2O = L-glutamate + AMP + diphosphate + NAD(+) + H(+)</text>
        <dbReference type="Rhea" id="RHEA:24384"/>
        <dbReference type="ChEBI" id="CHEBI:15377"/>
        <dbReference type="ChEBI" id="CHEBI:15378"/>
        <dbReference type="ChEBI" id="CHEBI:29985"/>
        <dbReference type="ChEBI" id="CHEBI:30616"/>
        <dbReference type="ChEBI" id="CHEBI:33019"/>
        <dbReference type="ChEBI" id="CHEBI:57540"/>
        <dbReference type="ChEBI" id="CHEBI:58359"/>
        <dbReference type="ChEBI" id="CHEBI:58437"/>
        <dbReference type="ChEBI" id="CHEBI:456215"/>
        <dbReference type="EC" id="6.3.5.1"/>
    </reaction>
</comment>
<dbReference type="GO" id="GO:0003952">
    <property type="term" value="F:NAD+ synthase (glutamine-hydrolyzing) activity"/>
    <property type="evidence" value="ECO:0007669"/>
    <property type="project" value="UniProtKB-UniRule"/>
</dbReference>
<name>A0A1H3W9A1_9ACTO</name>
<dbReference type="InterPro" id="IPR014445">
    <property type="entry name" value="Gln-dep_NAD_synthase"/>
</dbReference>
<evidence type="ECO:0000256" key="1">
    <source>
        <dbReference type="ARBA" id="ARBA00005188"/>
    </source>
</evidence>
<dbReference type="Gene3D" id="3.60.110.10">
    <property type="entry name" value="Carbon-nitrogen hydrolase"/>
    <property type="match status" value="2"/>
</dbReference>
<dbReference type="InterPro" id="IPR003694">
    <property type="entry name" value="NAD_synthase"/>
</dbReference>
<dbReference type="PROSITE" id="PS50263">
    <property type="entry name" value="CN_HYDROLASE"/>
    <property type="match status" value="1"/>
</dbReference>
<evidence type="ECO:0000313" key="12">
    <source>
        <dbReference type="Proteomes" id="UP000199288"/>
    </source>
</evidence>
<dbReference type="NCBIfam" id="TIGR00552">
    <property type="entry name" value="nadE"/>
    <property type="match status" value="1"/>
</dbReference>
<dbReference type="SUPFAM" id="SSF52402">
    <property type="entry name" value="Adenine nucleotide alpha hydrolases-like"/>
    <property type="match status" value="1"/>
</dbReference>
<dbReference type="SUPFAM" id="SSF56317">
    <property type="entry name" value="Carbon-nitrogen hydrolase"/>
    <property type="match status" value="1"/>
</dbReference>
<sequence>MNSIRIALAQLNPTTGDLSANADAIAHAANQALSSGAQFLVCPTGTLSGPNLGDLLSRFDFSQQLGAAVEQLAARLPEISIILHEPALSSSGTLAGSWVELTEGEVMELASYDEIDGILGTEIGTIALRQTELLEIDPGFDLSAAEAGAIATIVVDNGVFDVEHERTRMALLGTYQRINDVPVCYANLVGGNDSLVYDGGSCVLSRSGSLIARAADFAEGLLIVELFEDAHVVNRGESHEALELPERVYTAVTTGLRDYVGKNGFSTVALGLSGGIDSALVAAIAADAIGGENIIGVSMPSRYSTDHSRSDADDTAERLGLDYRVQPIGPMFDAFEAKMDLDGVAEENLQARIRGMILMAISNSEGALVLATGNRTEVAVGYSTIYGDSVGGFAPLRDVPKTLVWEISRWRNQAAAERGEVEPIPENSITKPPSAELRPGQQDTDSLPDYPILDAIVSALIDEDASVDALVADGFELETIERVISLIKGAEWKRGQMAIGPKVSTVTFGVDRTYPVVNRFAMRSTS</sequence>
<dbReference type="GO" id="GO:0004359">
    <property type="term" value="F:glutaminase activity"/>
    <property type="evidence" value="ECO:0007669"/>
    <property type="project" value="InterPro"/>
</dbReference>
<evidence type="ECO:0000256" key="9">
    <source>
        <dbReference type="SAM" id="MobiDB-lite"/>
    </source>
</evidence>
<keyword evidence="5 7" id="KW-0067">ATP-binding</keyword>
<dbReference type="EC" id="6.3.5.1" evidence="7"/>
<dbReference type="InterPro" id="IPR022310">
    <property type="entry name" value="NAD/GMP_synthase"/>
</dbReference>
<proteinExistence type="inferred from homology"/>
<dbReference type="AlphaFoldDB" id="A0A1H3W9A1"/>
<protein>
    <recommendedName>
        <fullName evidence="7">Glutamine-dependent NAD(+) synthetase</fullName>
        <ecNumber evidence="7">6.3.5.1</ecNumber>
    </recommendedName>
    <alternativeName>
        <fullName evidence="7">NAD(+) synthase [glutamine-hydrolyzing]</fullName>
    </alternativeName>
</protein>
<evidence type="ECO:0000256" key="8">
    <source>
        <dbReference type="RuleBase" id="RU003811"/>
    </source>
</evidence>
<gene>
    <name evidence="11" type="ORF">SAMN02910418_00345</name>
</gene>
<dbReference type="Pfam" id="PF02540">
    <property type="entry name" value="NAD_synthase"/>
    <property type="match status" value="1"/>
</dbReference>
<dbReference type="PIRSF" id="PIRSF006630">
    <property type="entry name" value="NADS_GAT"/>
    <property type="match status" value="1"/>
</dbReference>
<dbReference type="RefSeq" id="WP_092561377.1">
    <property type="nucleotide sequence ID" value="NZ_FNQV01000002.1"/>
</dbReference>
<keyword evidence="4 7" id="KW-0547">Nucleotide-binding</keyword>
<feature type="region of interest" description="Disordered" evidence="9">
    <location>
        <begin position="416"/>
        <end position="444"/>
    </location>
</feature>
<dbReference type="CDD" id="cd00553">
    <property type="entry name" value="NAD_synthase"/>
    <property type="match status" value="1"/>
</dbReference>
<accession>A0A1H3W9A1</accession>
<dbReference type="PANTHER" id="PTHR23090">
    <property type="entry name" value="NH 3 /GLUTAMINE-DEPENDENT NAD + SYNTHETASE"/>
    <property type="match status" value="1"/>
</dbReference>
<dbReference type="UniPathway" id="UPA00253">
    <property type="reaction ID" value="UER00334"/>
</dbReference>
<dbReference type="InterPro" id="IPR014729">
    <property type="entry name" value="Rossmann-like_a/b/a_fold"/>
</dbReference>
<keyword evidence="3 7" id="KW-0436">Ligase</keyword>
<evidence type="ECO:0000259" key="10">
    <source>
        <dbReference type="PROSITE" id="PS50263"/>
    </source>
</evidence>
<comment type="pathway">
    <text evidence="1 7">Cofactor biosynthesis; NAD(+) biosynthesis; NAD(+) from deamido-NAD(+) (L-Gln route): step 1/1.</text>
</comment>
<dbReference type="InterPro" id="IPR003010">
    <property type="entry name" value="C-N_Hydrolase"/>
</dbReference>
<evidence type="ECO:0000256" key="7">
    <source>
        <dbReference type="PIRNR" id="PIRNR006630"/>
    </source>
</evidence>
<evidence type="ECO:0000256" key="6">
    <source>
        <dbReference type="ARBA" id="ARBA00023027"/>
    </source>
</evidence>
<dbReference type="GO" id="GO:0005524">
    <property type="term" value="F:ATP binding"/>
    <property type="evidence" value="ECO:0007669"/>
    <property type="project" value="UniProtKB-UniRule"/>
</dbReference>
<evidence type="ECO:0000313" key="11">
    <source>
        <dbReference type="EMBL" id="SDZ83693.1"/>
    </source>
</evidence>
<dbReference type="InterPro" id="IPR036526">
    <property type="entry name" value="C-N_Hydrolase_sf"/>
</dbReference>
<evidence type="ECO:0000256" key="5">
    <source>
        <dbReference type="ARBA" id="ARBA00022840"/>
    </source>
</evidence>
<reference evidence="12" key="1">
    <citation type="submission" date="2016-10" db="EMBL/GenBank/DDBJ databases">
        <authorList>
            <person name="Varghese N."/>
            <person name="Submissions S."/>
        </authorList>
    </citation>
    <scope>NUCLEOTIDE SEQUENCE [LARGE SCALE GENOMIC DNA]</scope>
    <source>
        <strain evidence="12">KPR-1</strain>
    </source>
</reference>
<dbReference type="FunFam" id="3.40.50.620:FF:000106">
    <property type="entry name" value="Glutamine-dependent NAD(+) synthetase"/>
    <property type="match status" value="1"/>
</dbReference>
<evidence type="ECO:0000256" key="3">
    <source>
        <dbReference type="ARBA" id="ARBA00022598"/>
    </source>
</evidence>
<evidence type="ECO:0000256" key="4">
    <source>
        <dbReference type="ARBA" id="ARBA00022741"/>
    </source>
</evidence>
<dbReference type="GO" id="GO:0005737">
    <property type="term" value="C:cytoplasm"/>
    <property type="evidence" value="ECO:0007669"/>
    <property type="project" value="InterPro"/>
</dbReference>
<evidence type="ECO:0000256" key="2">
    <source>
        <dbReference type="ARBA" id="ARBA00007145"/>
    </source>
</evidence>
<feature type="domain" description="CN hydrolase" evidence="10">
    <location>
        <begin position="4"/>
        <end position="228"/>
    </location>
</feature>